<dbReference type="AlphaFoldDB" id="C0D7R5"/>
<dbReference type="GO" id="GO:0003700">
    <property type="term" value="F:DNA-binding transcription factor activity"/>
    <property type="evidence" value="ECO:0007669"/>
    <property type="project" value="InterPro"/>
</dbReference>
<dbReference type="InterPro" id="IPR050950">
    <property type="entry name" value="HTH-type_LysR_regulators"/>
</dbReference>
<dbReference type="InterPro" id="IPR005119">
    <property type="entry name" value="LysR_subst-bd"/>
</dbReference>
<dbReference type="PANTHER" id="PTHR30419:SF8">
    <property type="entry name" value="NITROGEN ASSIMILATION TRANSCRIPTIONAL ACTIVATOR-RELATED"/>
    <property type="match status" value="1"/>
</dbReference>
<gene>
    <name evidence="6" type="ORF">CLOSTASPAR_05312</name>
</gene>
<evidence type="ECO:0000259" key="5">
    <source>
        <dbReference type="PROSITE" id="PS50931"/>
    </source>
</evidence>
<dbReference type="Proteomes" id="UP000004756">
    <property type="component" value="Unassembled WGS sequence"/>
</dbReference>
<dbReference type="PANTHER" id="PTHR30419">
    <property type="entry name" value="HTH-TYPE TRANSCRIPTIONAL REGULATOR YBHD"/>
    <property type="match status" value="1"/>
</dbReference>
<sequence>MEKIREGFMNTKDLKCFQTVYEEGSIHQAARKLYITPQGLSKNIRLLENELGAQLFERTKKGLKPTESADFLYQKAERIVSQLEEIEYGLRQLERKEIVLRLGCACGVFNVIPFQLILDFMERHPLIRVEWCEYSNREVKEMLNASRIEYGFTVGMCEEGAVIQRRLAKREILLLVWEGHPLYGCDRVTIDLLRDENLILMNENFHMFHDFRKACQVRGFLPKIAAKTADGPFLYKLCAQRIGLAVIPDFMVDDFKMEGLRAVPFEEGLTWEVYGVFREDNRNFETIAAFDGYLKQNM</sequence>
<keyword evidence="2" id="KW-0805">Transcription regulation</keyword>
<dbReference type="PRINTS" id="PR00039">
    <property type="entry name" value="HTHLYSR"/>
</dbReference>
<accession>C0D7R5</accession>
<dbReference type="EMBL" id="ACCJ01000437">
    <property type="protein sequence ID" value="EEG52624.1"/>
    <property type="molecule type" value="Genomic_DNA"/>
</dbReference>
<reference evidence="6 7" key="1">
    <citation type="submission" date="2009-01" db="EMBL/GenBank/DDBJ databases">
        <authorList>
            <person name="Fulton L."/>
            <person name="Clifton S."/>
            <person name="Fulton B."/>
            <person name="Xu J."/>
            <person name="Minx P."/>
            <person name="Pepin K.H."/>
            <person name="Johnson M."/>
            <person name="Bhonagiri V."/>
            <person name="Nash W.E."/>
            <person name="Mardis E.R."/>
            <person name="Wilson R.K."/>
        </authorList>
    </citation>
    <scope>NUCLEOTIDE SEQUENCE [LARGE SCALE GENOMIC DNA]</scope>
    <source>
        <strain evidence="6 7">DSM 15981</strain>
    </source>
</reference>
<evidence type="ECO:0000256" key="4">
    <source>
        <dbReference type="ARBA" id="ARBA00023163"/>
    </source>
</evidence>
<dbReference type="InterPro" id="IPR000847">
    <property type="entry name" value="LysR_HTH_N"/>
</dbReference>
<comment type="similarity">
    <text evidence="1">Belongs to the LysR transcriptional regulatory family.</text>
</comment>
<proteinExistence type="inferred from homology"/>
<dbReference type="SUPFAM" id="SSF46785">
    <property type="entry name" value="Winged helix' DNA-binding domain"/>
    <property type="match status" value="1"/>
</dbReference>
<dbReference type="InterPro" id="IPR036388">
    <property type="entry name" value="WH-like_DNA-bd_sf"/>
</dbReference>
<dbReference type="Gene3D" id="3.40.190.290">
    <property type="match status" value="1"/>
</dbReference>
<keyword evidence="7" id="KW-1185">Reference proteome</keyword>
<comment type="caution">
    <text evidence="6">The sequence shown here is derived from an EMBL/GenBank/DDBJ whole genome shotgun (WGS) entry which is preliminary data.</text>
</comment>
<organism evidence="6 7">
    <name type="scientific">[Clostridium] asparagiforme DSM 15981</name>
    <dbReference type="NCBI Taxonomy" id="518636"/>
    <lineage>
        <taxon>Bacteria</taxon>
        <taxon>Bacillati</taxon>
        <taxon>Bacillota</taxon>
        <taxon>Clostridia</taxon>
        <taxon>Lachnospirales</taxon>
        <taxon>Lachnospiraceae</taxon>
        <taxon>Enterocloster</taxon>
    </lineage>
</organism>
<dbReference type="PROSITE" id="PS50931">
    <property type="entry name" value="HTH_LYSR"/>
    <property type="match status" value="1"/>
</dbReference>
<name>C0D7R5_9FIRM</name>
<dbReference type="CDD" id="cd05466">
    <property type="entry name" value="PBP2_LTTR_substrate"/>
    <property type="match status" value="1"/>
</dbReference>
<evidence type="ECO:0000256" key="1">
    <source>
        <dbReference type="ARBA" id="ARBA00009437"/>
    </source>
</evidence>
<keyword evidence="3" id="KW-0238">DNA-binding</keyword>
<dbReference type="HOGENOM" id="CLU_039613_6_2_9"/>
<feature type="domain" description="HTH lysR-type" evidence="5">
    <location>
        <begin position="9"/>
        <end position="66"/>
    </location>
</feature>
<dbReference type="Pfam" id="PF03466">
    <property type="entry name" value="LysR_substrate"/>
    <property type="match status" value="1"/>
</dbReference>
<dbReference type="Gene3D" id="1.10.10.10">
    <property type="entry name" value="Winged helix-like DNA-binding domain superfamily/Winged helix DNA-binding domain"/>
    <property type="match status" value="1"/>
</dbReference>
<dbReference type="GO" id="GO:0005829">
    <property type="term" value="C:cytosol"/>
    <property type="evidence" value="ECO:0007669"/>
    <property type="project" value="TreeGrafter"/>
</dbReference>
<dbReference type="Pfam" id="PF00126">
    <property type="entry name" value="HTH_1"/>
    <property type="match status" value="1"/>
</dbReference>
<evidence type="ECO:0000256" key="2">
    <source>
        <dbReference type="ARBA" id="ARBA00023015"/>
    </source>
</evidence>
<evidence type="ECO:0000313" key="6">
    <source>
        <dbReference type="EMBL" id="EEG52624.1"/>
    </source>
</evidence>
<dbReference type="SUPFAM" id="SSF53850">
    <property type="entry name" value="Periplasmic binding protein-like II"/>
    <property type="match status" value="1"/>
</dbReference>
<evidence type="ECO:0000256" key="3">
    <source>
        <dbReference type="ARBA" id="ARBA00023125"/>
    </source>
</evidence>
<dbReference type="FunFam" id="1.10.10.10:FF:000001">
    <property type="entry name" value="LysR family transcriptional regulator"/>
    <property type="match status" value="1"/>
</dbReference>
<dbReference type="InterPro" id="IPR036390">
    <property type="entry name" value="WH_DNA-bd_sf"/>
</dbReference>
<protein>
    <submittedName>
        <fullName evidence="6">LysR substrate binding domain protein</fullName>
    </submittedName>
</protein>
<keyword evidence="4" id="KW-0804">Transcription</keyword>
<reference evidence="6 7" key="2">
    <citation type="submission" date="2009-02" db="EMBL/GenBank/DDBJ databases">
        <title>Draft genome sequence of Clostridium asparagiforme (DSM 15981).</title>
        <authorList>
            <person name="Sudarsanam P."/>
            <person name="Ley R."/>
            <person name="Guruge J."/>
            <person name="Turnbaugh P.J."/>
            <person name="Mahowald M."/>
            <person name="Liep D."/>
            <person name="Gordon J."/>
        </authorList>
    </citation>
    <scope>NUCLEOTIDE SEQUENCE [LARGE SCALE GENOMIC DNA]</scope>
    <source>
        <strain evidence="6 7">DSM 15981</strain>
    </source>
</reference>
<evidence type="ECO:0000313" key="7">
    <source>
        <dbReference type="Proteomes" id="UP000004756"/>
    </source>
</evidence>
<dbReference type="GO" id="GO:0003677">
    <property type="term" value="F:DNA binding"/>
    <property type="evidence" value="ECO:0007669"/>
    <property type="project" value="UniProtKB-KW"/>
</dbReference>